<comment type="caution">
    <text evidence="5">The sequence shown here is derived from an EMBL/GenBank/DDBJ whole genome shotgun (WGS) entry which is preliminary data.</text>
</comment>
<dbReference type="InterPro" id="IPR015797">
    <property type="entry name" value="NUDIX_hydrolase-like_dom_sf"/>
</dbReference>
<dbReference type="OrthoDB" id="9787476at2"/>
<dbReference type="InterPro" id="IPR020084">
    <property type="entry name" value="NUDIX_hydrolase_CS"/>
</dbReference>
<evidence type="ECO:0000256" key="3">
    <source>
        <dbReference type="RuleBase" id="RU003476"/>
    </source>
</evidence>
<evidence type="ECO:0000259" key="4">
    <source>
        <dbReference type="PROSITE" id="PS51462"/>
    </source>
</evidence>
<comment type="cofactor">
    <cofactor evidence="1">
        <name>Mg(2+)</name>
        <dbReference type="ChEBI" id="CHEBI:18420"/>
    </cofactor>
</comment>
<dbReference type="PANTHER" id="PTHR43046:SF14">
    <property type="entry name" value="MUTT_NUDIX FAMILY PROTEIN"/>
    <property type="match status" value="1"/>
</dbReference>
<dbReference type="InterPro" id="IPR020476">
    <property type="entry name" value="Nudix_hydrolase"/>
</dbReference>
<dbReference type="Proteomes" id="UP000248806">
    <property type="component" value="Unassembled WGS sequence"/>
</dbReference>
<dbReference type="GO" id="GO:0016787">
    <property type="term" value="F:hydrolase activity"/>
    <property type="evidence" value="ECO:0007669"/>
    <property type="project" value="UniProtKB-KW"/>
</dbReference>
<dbReference type="PANTHER" id="PTHR43046">
    <property type="entry name" value="GDP-MANNOSE MANNOSYL HYDROLASE"/>
    <property type="match status" value="1"/>
</dbReference>
<evidence type="ECO:0000256" key="2">
    <source>
        <dbReference type="ARBA" id="ARBA00022801"/>
    </source>
</evidence>
<accession>A0A326U0P7</accession>
<name>A0A326U0P7_THEHA</name>
<keyword evidence="6" id="KW-1185">Reference proteome</keyword>
<comment type="similarity">
    <text evidence="3">Belongs to the Nudix hydrolase family.</text>
</comment>
<dbReference type="Gene3D" id="3.90.79.10">
    <property type="entry name" value="Nucleoside Triphosphate Pyrophosphohydrolase"/>
    <property type="match status" value="1"/>
</dbReference>
<dbReference type="EMBL" id="QKUF01000026">
    <property type="protein sequence ID" value="PZW23378.1"/>
    <property type="molecule type" value="Genomic_DNA"/>
</dbReference>
<organism evidence="5 6">
    <name type="scientific">Thermosporothrix hazakensis</name>
    <dbReference type="NCBI Taxonomy" id="644383"/>
    <lineage>
        <taxon>Bacteria</taxon>
        <taxon>Bacillati</taxon>
        <taxon>Chloroflexota</taxon>
        <taxon>Ktedonobacteria</taxon>
        <taxon>Ktedonobacterales</taxon>
        <taxon>Thermosporotrichaceae</taxon>
        <taxon>Thermosporothrix</taxon>
    </lineage>
</organism>
<dbReference type="PROSITE" id="PS51462">
    <property type="entry name" value="NUDIX"/>
    <property type="match status" value="1"/>
</dbReference>
<evidence type="ECO:0000256" key="1">
    <source>
        <dbReference type="ARBA" id="ARBA00001946"/>
    </source>
</evidence>
<dbReference type="PRINTS" id="PR00502">
    <property type="entry name" value="NUDIXFAMILY"/>
</dbReference>
<dbReference type="PROSITE" id="PS00893">
    <property type="entry name" value="NUDIX_BOX"/>
    <property type="match status" value="1"/>
</dbReference>
<gene>
    <name evidence="5" type="ORF">EI42_05000</name>
</gene>
<sequence>MQREDLRCWSLPGGMVEPGEVASEAARREVFEETGINVHLTQLVGVYATPHFDRGHKMLFAGYPSGGTLQPCPIEALDAGYFLPQRLPETLLWWHRYMIEDMLKGVTGTFQILNVRWPPEYPSRAEAFAALREDAGLYVTFQKHFCTGNEDDREIMW</sequence>
<evidence type="ECO:0000313" key="6">
    <source>
        <dbReference type="Proteomes" id="UP000248806"/>
    </source>
</evidence>
<protein>
    <submittedName>
        <fullName evidence="5">NUDIX domain-containing protein</fullName>
    </submittedName>
</protein>
<dbReference type="SUPFAM" id="SSF55811">
    <property type="entry name" value="Nudix"/>
    <property type="match status" value="1"/>
</dbReference>
<keyword evidence="2 3" id="KW-0378">Hydrolase</keyword>
<proteinExistence type="inferred from homology"/>
<evidence type="ECO:0000313" key="5">
    <source>
        <dbReference type="EMBL" id="PZW23378.1"/>
    </source>
</evidence>
<feature type="domain" description="Nudix hydrolase" evidence="4">
    <location>
        <begin position="1"/>
        <end position="104"/>
    </location>
</feature>
<dbReference type="InterPro" id="IPR000086">
    <property type="entry name" value="NUDIX_hydrolase_dom"/>
</dbReference>
<dbReference type="Pfam" id="PF00293">
    <property type="entry name" value="NUDIX"/>
    <property type="match status" value="1"/>
</dbReference>
<reference evidence="5 6" key="1">
    <citation type="submission" date="2018-06" db="EMBL/GenBank/DDBJ databases">
        <title>Genomic Encyclopedia of Archaeal and Bacterial Type Strains, Phase II (KMG-II): from individual species to whole genera.</title>
        <authorList>
            <person name="Goeker M."/>
        </authorList>
    </citation>
    <scope>NUCLEOTIDE SEQUENCE [LARGE SCALE GENOMIC DNA]</scope>
    <source>
        <strain evidence="5 6">ATCC BAA-1881</strain>
    </source>
</reference>
<dbReference type="AlphaFoldDB" id="A0A326U0P7"/>